<dbReference type="Proteomes" id="UP001652581">
    <property type="component" value="Chromosome 22"/>
</dbReference>
<evidence type="ECO:0000313" key="2">
    <source>
        <dbReference type="Proteomes" id="UP001652581"/>
    </source>
</evidence>
<dbReference type="OrthoDB" id="6142414at2759"/>
<dbReference type="FunCoup" id="A0A6J0ANF5">
    <property type="interactions" value="646"/>
</dbReference>
<evidence type="ECO:0000256" key="1">
    <source>
        <dbReference type="SAM" id="MobiDB-lite"/>
    </source>
</evidence>
<protein>
    <submittedName>
        <fullName evidence="3">Synaptonemal complex central element protein 2 isoform X1</fullName>
    </submittedName>
</protein>
<feature type="compositionally biased region" description="Basic and acidic residues" evidence="1">
    <location>
        <begin position="1"/>
        <end position="39"/>
    </location>
</feature>
<sequence>MERHGVDMPHIEGKDQEPQLFRESKEQQQGEENREEEAGRGPARSQVSSPSVATSSANRQLMMLEGKSGPFSSLDSSIDILKKRAQELIENINESRQKDHALMTNFRDSLKIKVSDLTEKLEERMYQIYNHHNKIIQEKLQEFTQKMAKISHLETELKQVCHTVENVYKDLCVQPEATISEEEQTHKDGEC</sequence>
<dbReference type="GO" id="GO:0000801">
    <property type="term" value="C:central element"/>
    <property type="evidence" value="ECO:0007669"/>
    <property type="project" value="InterPro"/>
</dbReference>
<dbReference type="InParanoid" id="A0A6J0ANF5"/>
<reference evidence="3" key="1">
    <citation type="submission" date="2025-08" db="UniProtKB">
        <authorList>
            <consortium name="RefSeq"/>
        </authorList>
    </citation>
    <scope>IDENTIFICATION</scope>
</reference>
<dbReference type="InterPro" id="IPR034609">
    <property type="entry name" value="Syce2"/>
</dbReference>
<feature type="compositionally biased region" description="Low complexity" evidence="1">
    <location>
        <begin position="40"/>
        <end position="56"/>
    </location>
</feature>
<dbReference type="CTD" id="256126"/>
<organism evidence="2 3">
    <name type="scientific">Vicugna pacos</name>
    <name type="common">Alpaca</name>
    <name type="synonym">Lama pacos</name>
    <dbReference type="NCBI Taxonomy" id="30538"/>
    <lineage>
        <taxon>Eukaryota</taxon>
        <taxon>Metazoa</taxon>
        <taxon>Chordata</taxon>
        <taxon>Craniata</taxon>
        <taxon>Vertebrata</taxon>
        <taxon>Euteleostomi</taxon>
        <taxon>Mammalia</taxon>
        <taxon>Eutheria</taxon>
        <taxon>Laurasiatheria</taxon>
        <taxon>Artiodactyla</taxon>
        <taxon>Tylopoda</taxon>
        <taxon>Camelidae</taxon>
        <taxon>Vicugna</taxon>
    </lineage>
</organism>
<dbReference type="AlphaFoldDB" id="A0A6J0ANF5"/>
<proteinExistence type="predicted"/>
<dbReference type="RefSeq" id="XP_015096483.1">
    <property type="nucleotide sequence ID" value="XM_015240997.3"/>
</dbReference>
<keyword evidence="2" id="KW-1185">Reference proteome</keyword>
<gene>
    <name evidence="3" type="primary">SYCE2</name>
</gene>
<name>A0A6J0ANF5_VICPA</name>
<dbReference type="PANTHER" id="PTHR28398:SF1">
    <property type="entry name" value="SYNAPTONEMAL COMPLEX CENTRAL ELEMENT PROTEIN 2"/>
    <property type="match status" value="1"/>
</dbReference>
<accession>A0A6J0ANF5</accession>
<dbReference type="GO" id="GO:0007130">
    <property type="term" value="P:synaptonemal complex assembly"/>
    <property type="evidence" value="ECO:0007669"/>
    <property type="project" value="InterPro"/>
</dbReference>
<evidence type="ECO:0000313" key="3">
    <source>
        <dbReference type="RefSeq" id="XP_015096483.1"/>
    </source>
</evidence>
<feature type="region of interest" description="Disordered" evidence="1">
    <location>
        <begin position="1"/>
        <end position="56"/>
    </location>
</feature>
<dbReference type="GeneID" id="102530801"/>
<dbReference type="PANTHER" id="PTHR28398">
    <property type="entry name" value="SYNAPTONEMAL COMPLEX CENTRAL ELEMENT PROTEIN 2"/>
    <property type="match status" value="1"/>
</dbReference>